<dbReference type="SUPFAM" id="SSF81383">
    <property type="entry name" value="F-box domain"/>
    <property type="match status" value="1"/>
</dbReference>
<protein>
    <recommendedName>
        <fullName evidence="4">F-box domain-containing protein</fullName>
    </recommendedName>
</protein>
<feature type="compositionally biased region" description="Basic residues" evidence="1">
    <location>
        <begin position="1"/>
        <end position="11"/>
    </location>
</feature>
<proteinExistence type="predicted"/>
<reference evidence="2" key="2">
    <citation type="journal article" date="2023" name="Proc. Natl. Acad. Sci. U.S.A.">
        <title>A global phylogenomic analysis of the shiitake genus Lentinula.</title>
        <authorList>
            <person name="Sierra-Patev S."/>
            <person name="Min B."/>
            <person name="Naranjo-Ortiz M."/>
            <person name="Looney B."/>
            <person name="Konkel Z."/>
            <person name="Slot J.C."/>
            <person name="Sakamoto Y."/>
            <person name="Steenwyk J.L."/>
            <person name="Rokas A."/>
            <person name="Carro J."/>
            <person name="Camarero S."/>
            <person name="Ferreira P."/>
            <person name="Molpeceres G."/>
            <person name="Ruiz-Duenas F.J."/>
            <person name="Serrano A."/>
            <person name="Henrissat B."/>
            <person name="Drula E."/>
            <person name="Hughes K.W."/>
            <person name="Mata J.L."/>
            <person name="Ishikawa N.K."/>
            <person name="Vargas-Isla R."/>
            <person name="Ushijima S."/>
            <person name="Smith C.A."/>
            <person name="Donoghue J."/>
            <person name="Ahrendt S."/>
            <person name="Andreopoulos W."/>
            <person name="He G."/>
            <person name="LaButti K."/>
            <person name="Lipzen A."/>
            <person name="Ng V."/>
            <person name="Riley R."/>
            <person name="Sandor L."/>
            <person name="Barry K."/>
            <person name="Martinez A.T."/>
            <person name="Xiao Y."/>
            <person name="Gibbons J.G."/>
            <person name="Terashima K."/>
            <person name="Grigoriev I.V."/>
            <person name="Hibbett D."/>
        </authorList>
    </citation>
    <scope>NUCLEOTIDE SEQUENCE</scope>
    <source>
        <strain evidence="2">Sp2 HRB7682 ss15</strain>
    </source>
</reference>
<dbReference type="EMBL" id="JANVFS010000001">
    <property type="protein sequence ID" value="KAJ4495867.1"/>
    <property type="molecule type" value="Genomic_DNA"/>
</dbReference>
<reference evidence="2" key="1">
    <citation type="submission" date="2022-08" db="EMBL/GenBank/DDBJ databases">
        <authorList>
            <consortium name="DOE Joint Genome Institute"/>
            <person name="Min B."/>
            <person name="Riley R."/>
            <person name="Sierra-Patev S."/>
            <person name="Naranjo-Ortiz M."/>
            <person name="Looney B."/>
            <person name="Konkel Z."/>
            <person name="Slot J.C."/>
            <person name="Sakamoto Y."/>
            <person name="Steenwyk J.L."/>
            <person name="Rokas A."/>
            <person name="Carro J."/>
            <person name="Camarero S."/>
            <person name="Ferreira P."/>
            <person name="Molpeceres G."/>
            <person name="Ruiz-Duenas F.J."/>
            <person name="Serrano A."/>
            <person name="Henrissat B."/>
            <person name="Drula E."/>
            <person name="Hughes K.W."/>
            <person name="Mata J.L."/>
            <person name="Ishikawa N.K."/>
            <person name="Vargas-Isla R."/>
            <person name="Ushijima S."/>
            <person name="Smith C.A."/>
            <person name="Ahrendt S."/>
            <person name="Andreopoulos W."/>
            <person name="He G."/>
            <person name="Labutti K."/>
            <person name="Lipzen A."/>
            <person name="Ng V."/>
            <person name="Sandor L."/>
            <person name="Barry K."/>
            <person name="Martinez A.T."/>
            <person name="Xiao Y."/>
            <person name="Gibbons J.G."/>
            <person name="Terashima K."/>
            <person name="Hibbett D.S."/>
            <person name="Grigoriev I.V."/>
        </authorList>
    </citation>
    <scope>NUCLEOTIDE SEQUENCE</scope>
    <source>
        <strain evidence="2">Sp2 HRB7682 ss15</strain>
    </source>
</reference>
<accession>A0A9W9B177</accession>
<dbReference type="AlphaFoldDB" id="A0A9W9B177"/>
<feature type="region of interest" description="Disordered" evidence="1">
    <location>
        <begin position="1"/>
        <end position="20"/>
    </location>
</feature>
<dbReference type="Proteomes" id="UP001150238">
    <property type="component" value="Unassembled WGS sequence"/>
</dbReference>
<evidence type="ECO:0000313" key="3">
    <source>
        <dbReference type="Proteomes" id="UP001150238"/>
    </source>
</evidence>
<name>A0A9W9B177_9AGAR</name>
<evidence type="ECO:0000256" key="1">
    <source>
        <dbReference type="SAM" id="MobiDB-lite"/>
    </source>
</evidence>
<evidence type="ECO:0000313" key="2">
    <source>
        <dbReference type="EMBL" id="KAJ4495867.1"/>
    </source>
</evidence>
<evidence type="ECO:0008006" key="4">
    <source>
        <dbReference type="Google" id="ProtNLM"/>
    </source>
</evidence>
<comment type="caution">
    <text evidence="2">The sequence shown here is derived from an EMBL/GenBank/DDBJ whole genome shotgun (WGS) entry which is preliminary data.</text>
</comment>
<dbReference type="InterPro" id="IPR036047">
    <property type="entry name" value="F-box-like_dom_sf"/>
</dbReference>
<sequence>MTTRRYKKRKTSNSESDVKAPTLPRTSYIAKLPLELLAEILLYTKSPKDILALTRCSKFFCRTLLHEANQYIWRYARQNCLQGGLPEPCPRFTESSFAAFVFDAGPCEICDKQVNFYSSFGLRVRLCADRQCRRALHNRKLHVNHPPKDAYKVFETTLPVVERSDCFENSPFVIQWPNTEAVYLYSDWSRALQEYLDMSQKPDTLEGYIDLCSRRSAQTKMYMEMCVALHAWRKEYAEAQNLVKDVNTKFSKGLATREGLNFWDMMNTPTYSLLMKQKNASLEEIQYLDYKTQEAAIAAELVKVVESRSRRAHEAGYSTCRRAVEKHYNRLRALKQETPLPSLPSFRGLPTIRQIQQSVGQSEKEVDTSLQSQPIQTLVHSELARFHLEAKNSLAAILGFQDWKSPSSRKLHPADRLTARFQCRTCHRVEAKYKDFGSLDYAGAIMHSCSVTLDKSVPQRPFKAARFEKDTKAITAISSLLEACDISEDEKGSHELLSTIGPRVLCLSCDAQIILEPLDVIGHSHRHKSMSLVILPQDEASKIIGDHPLSHGLAVRLTNKGKISLEMRKFKVYMCRHCMQVKPRITSIPTTGMAAEITSGNTPSTSAPAAITKTNVSINTDDSAPTDTTLKAVADTTIRKVHSPAAEPCRKPATYIFDGLRSHLKELHKIDSVRDEDFISSVVKEEGGSDGNSVDIIGNAWVKSTVTDERKSTSDADSGVGSKIDVRIVADVAAAVAVASTPEV</sequence>
<organism evidence="2 3">
    <name type="scientific">Lentinula lateritia</name>
    <dbReference type="NCBI Taxonomy" id="40482"/>
    <lineage>
        <taxon>Eukaryota</taxon>
        <taxon>Fungi</taxon>
        <taxon>Dikarya</taxon>
        <taxon>Basidiomycota</taxon>
        <taxon>Agaricomycotina</taxon>
        <taxon>Agaricomycetes</taxon>
        <taxon>Agaricomycetidae</taxon>
        <taxon>Agaricales</taxon>
        <taxon>Marasmiineae</taxon>
        <taxon>Omphalotaceae</taxon>
        <taxon>Lentinula</taxon>
    </lineage>
</organism>
<gene>
    <name evidence="2" type="ORF">C8J55DRAFT_545256</name>
</gene>